<keyword evidence="1 2" id="KW-0802">TPR repeat</keyword>
<evidence type="ECO:0008006" key="5">
    <source>
        <dbReference type="Google" id="ProtNLM"/>
    </source>
</evidence>
<dbReference type="InterPro" id="IPR011990">
    <property type="entry name" value="TPR-like_helical_dom_sf"/>
</dbReference>
<protein>
    <recommendedName>
        <fullName evidence="5">Anaphase-promoting complex subunit 7</fullName>
    </recommendedName>
</protein>
<accession>A0ABD6EMC1</accession>
<dbReference type="PANTHER" id="PTHR12558:SF36">
    <property type="entry name" value="ANAPHASE-PROMOTING COMPLEX SUBUNIT 7"/>
    <property type="match status" value="1"/>
</dbReference>
<dbReference type="AlphaFoldDB" id="A0ABD6EMC1"/>
<evidence type="ECO:0000256" key="1">
    <source>
        <dbReference type="ARBA" id="ARBA00022803"/>
    </source>
</evidence>
<dbReference type="Pfam" id="PF14559">
    <property type="entry name" value="TPR_19"/>
    <property type="match status" value="2"/>
</dbReference>
<dbReference type="EMBL" id="JBGFUD010002297">
    <property type="protein sequence ID" value="MFH4977430.1"/>
    <property type="molecule type" value="Genomic_DNA"/>
</dbReference>
<reference evidence="3 4" key="1">
    <citation type="submission" date="2024-08" db="EMBL/GenBank/DDBJ databases">
        <title>Gnathostoma spinigerum genome.</title>
        <authorList>
            <person name="Gonzalez-Bertolin B."/>
            <person name="Monzon S."/>
            <person name="Zaballos A."/>
            <person name="Jimenez P."/>
            <person name="Dekumyoy P."/>
            <person name="Varona S."/>
            <person name="Cuesta I."/>
            <person name="Sumanam S."/>
            <person name="Adisakwattana P."/>
            <person name="Gasser R.B."/>
            <person name="Hernandez-Gonzalez A."/>
            <person name="Young N.D."/>
            <person name="Perteguer M.J."/>
        </authorList>
    </citation>
    <scope>NUCLEOTIDE SEQUENCE [LARGE SCALE GENOMIC DNA]</scope>
    <source>
        <strain evidence="3">AL3</strain>
        <tissue evidence="3">Liver</tissue>
    </source>
</reference>
<dbReference type="SUPFAM" id="SSF48452">
    <property type="entry name" value="TPR-like"/>
    <property type="match status" value="2"/>
</dbReference>
<evidence type="ECO:0000313" key="3">
    <source>
        <dbReference type="EMBL" id="MFH4977430.1"/>
    </source>
</evidence>
<dbReference type="PANTHER" id="PTHR12558">
    <property type="entry name" value="CELL DIVISION CYCLE 16,23,27"/>
    <property type="match status" value="1"/>
</dbReference>
<dbReference type="Proteomes" id="UP001608902">
    <property type="component" value="Unassembled WGS sequence"/>
</dbReference>
<dbReference type="PROSITE" id="PS50005">
    <property type="entry name" value="TPR"/>
    <property type="match status" value="1"/>
</dbReference>
<proteinExistence type="predicted"/>
<comment type="caution">
    <text evidence="3">The sequence shown here is derived from an EMBL/GenBank/DDBJ whole genome shotgun (WGS) entry which is preliminary data.</text>
</comment>
<dbReference type="InterPro" id="IPR019734">
    <property type="entry name" value="TPR_rpt"/>
</dbReference>
<name>A0ABD6EMC1_9BILA</name>
<sequence length="521" mass="58177">METFYGQICKLYELELYEDVILLSELSDARTLSPPSLATFFAICADSYYQVGNYAKSQEAFYHAISCVKSLSSPLPDQKYREEELKFRLHKCLLKQNKREEAISVLGSISEVNMPVKVKASLARLYAVSGKPDKRSSATQATRNSLIYYKKVVGECPEAVDALSVLLRNGISLTSSLKWGPTVHIWLAAQKAVGENNGTKAISLLSTVAGNNHRIITEMGRLHHLIGERQKALLQLQKAHSLDCSSCLSMDLLAFILAQDQKVKELEDLAASLMESHESFEAWIAYAFLAKCQRKSDAALYFAEKASQFSEHLMNPMVVLVKSFVLIEKGRFDEAVQLLRDALMFSPDNFDLHEALVHAYLLQDKMQEALLSSCNCRHQFGEDNARALYLYATVTSRDESTIKDAQEILEQAISTSPDLLDAVFLLVDLYDRTQNYEKAVALLRKQTETIVNSRLHRILGDFLSKTNRPIDACRQYTLAVDGDANASKAMNALESTPGMSTSECIAPAICPGAPRKRPVHR</sequence>
<feature type="repeat" description="TPR" evidence="2">
    <location>
        <begin position="316"/>
        <end position="349"/>
    </location>
</feature>
<organism evidence="3 4">
    <name type="scientific">Gnathostoma spinigerum</name>
    <dbReference type="NCBI Taxonomy" id="75299"/>
    <lineage>
        <taxon>Eukaryota</taxon>
        <taxon>Metazoa</taxon>
        <taxon>Ecdysozoa</taxon>
        <taxon>Nematoda</taxon>
        <taxon>Chromadorea</taxon>
        <taxon>Rhabditida</taxon>
        <taxon>Spirurina</taxon>
        <taxon>Gnathostomatomorpha</taxon>
        <taxon>Gnathostomatoidea</taxon>
        <taxon>Gnathostomatidae</taxon>
        <taxon>Gnathostoma</taxon>
    </lineage>
</organism>
<evidence type="ECO:0000256" key="2">
    <source>
        <dbReference type="PROSITE-ProRule" id="PRU00339"/>
    </source>
</evidence>
<gene>
    <name evidence="3" type="ORF">AB6A40_004139</name>
</gene>
<dbReference type="Gene3D" id="1.25.40.10">
    <property type="entry name" value="Tetratricopeptide repeat domain"/>
    <property type="match status" value="3"/>
</dbReference>
<evidence type="ECO:0000313" key="4">
    <source>
        <dbReference type="Proteomes" id="UP001608902"/>
    </source>
</evidence>
<keyword evidence="4" id="KW-1185">Reference proteome</keyword>